<dbReference type="AlphaFoldDB" id="A0A1G7P8E1"/>
<dbReference type="Gene3D" id="3.40.630.30">
    <property type="match status" value="1"/>
</dbReference>
<dbReference type="InterPro" id="IPR000182">
    <property type="entry name" value="GNAT_dom"/>
</dbReference>
<keyword evidence="3" id="KW-1185">Reference proteome</keyword>
<dbReference type="Pfam" id="PF13302">
    <property type="entry name" value="Acetyltransf_3"/>
    <property type="match status" value="1"/>
</dbReference>
<evidence type="ECO:0000259" key="1">
    <source>
        <dbReference type="PROSITE" id="PS51186"/>
    </source>
</evidence>
<evidence type="ECO:0000313" key="2">
    <source>
        <dbReference type="EMBL" id="SDF82575.1"/>
    </source>
</evidence>
<dbReference type="SUPFAM" id="SSF55729">
    <property type="entry name" value="Acyl-CoA N-acyltransferases (Nat)"/>
    <property type="match status" value="1"/>
</dbReference>
<gene>
    <name evidence="2" type="ORF">SAMN05444167_3423</name>
</gene>
<dbReference type="EMBL" id="LT629690">
    <property type="protein sequence ID" value="SDF82575.1"/>
    <property type="molecule type" value="Genomic_DNA"/>
</dbReference>
<evidence type="ECO:0000313" key="3">
    <source>
        <dbReference type="Proteomes" id="UP000182427"/>
    </source>
</evidence>
<dbReference type="PANTHER" id="PTHR39173">
    <property type="entry name" value="ACETYLTRANSFERASE"/>
    <property type="match status" value="1"/>
</dbReference>
<proteinExistence type="predicted"/>
<reference evidence="2 3" key="1">
    <citation type="submission" date="2016-10" db="EMBL/GenBank/DDBJ databases">
        <authorList>
            <person name="de Groot N.N."/>
        </authorList>
    </citation>
    <scope>NUCLEOTIDE SEQUENCE [LARGE SCALE GENOMIC DNA]</scope>
    <source>
        <strain evidence="2 3">GAS232</strain>
    </source>
</reference>
<dbReference type="PROSITE" id="PS51186">
    <property type="entry name" value="GNAT"/>
    <property type="match status" value="1"/>
</dbReference>
<dbReference type="RefSeq" id="WP_083346219.1">
    <property type="nucleotide sequence ID" value="NZ_LT629690.1"/>
</dbReference>
<sequence>MQAILSQPLQEVDGQLSLEYLGTDLSDVHKVPVAAWLMRNRAGDEVGGIRFRLESTQHVLLYAGHIGYNVHPKHRGNHYAARAVRLLVPIAKAIKIDPLWITCDPENMASRRTLEWIGADYVETVNVLYNNAVFLAGHPRKRRYRLSTSIATNDGQIPSEEKP</sequence>
<dbReference type="PANTHER" id="PTHR39173:SF1">
    <property type="entry name" value="ACETYLTRANSFERASE"/>
    <property type="match status" value="1"/>
</dbReference>
<protein>
    <submittedName>
        <fullName evidence="2">Tagatose 1,6-diphosphate aldolase</fullName>
    </submittedName>
</protein>
<dbReference type="Proteomes" id="UP000182427">
    <property type="component" value="Chromosome I"/>
</dbReference>
<organism evidence="2 3">
    <name type="scientific">Terriglobus roseus</name>
    <dbReference type="NCBI Taxonomy" id="392734"/>
    <lineage>
        <taxon>Bacteria</taxon>
        <taxon>Pseudomonadati</taxon>
        <taxon>Acidobacteriota</taxon>
        <taxon>Terriglobia</taxon>
        <taxon>Terriglobales</taxon>
        <taxon>Acidobacteriaceae</taxon>
        <taxon>Terriglobus</taxon>
    </lineage>
</organism>
<dbReference type="GO" id="GO:0016747">
    <property type="term" value="F:acyltransferase activity, transferring groups other than amino-acyl groups"/>
    <property type="evidence" value="ECO:0007669"/>
    <property type="project" value="InterPro"/>
</dbReference>
<feature type="domain" description="N-acetyltransferase" evidence="1">
    <location>
        <begin position="1"/>
        <end position="141"/>
    </location>
</feature>
<name>A0A1G7P8E1_9BACT</name>
<accession>A0A1G7P8E1</accession>
<dbReference type="InterPro" id="IPR016181">
    <property type="entry name" value="Acyl_CoA_acyltransferase"/>
</dbReference>